<dbReference type="AlphaFoldDB" id="A0AAW2HYJ4"/>
<evidence type="ECO:0000313" key="2">
    <source>
        <dbReference type="EMBL" id="KAL0274741.1"/>
    </source>
</evidence>
<name>A0AAW2HYJ4_9NEOP</name>
<comment type="caution">
    <text evidence="2">The sequence shown here is derived from an EMBL/GenBank/DDBJ whole genome shotgun (WGS) entry which is preliminary data.</text>
</comment>
<reference evidence="2" key="1">
    <citation type="journal article" date="2024" name="Gigascience">
        <title>Chromosome-level genome of the poultry shaft louse Menopon gallinae provides insight into the host-switching and adaptive evolution of parasitic lice.</title>
        <authorList>
            <person name="Xu Y."/>
            <person name="Ma L."/>
            <person name="Liu S."/>
            <person name="Liang Y."/>
            <person name="Liu Q."/>
            <person name="He Z."/>
            <person name="Tian L."/>
            <person name="Duan Y."/>
            <person name="Cai W."/>
            <person name="Li H."/>
            <person name="Song F."/>
        </authorList>
    </citation>
    <scope>NUCLEOTIDE SEQUENCE</scope>
    <source>
        <strain evidence="2">Cailab_2023a</strain>
    </source>
</reference>
<protein>
    <submittedName>
        <fullName evidence="2">Uncharacterized protein</fullName>
    </submittedName>
</protein>
<proteinExistence type="predicted"/>
<gene>
    <name evidence="2" type="ORF">PYX00_002793</name>
</gene>
<accession>A0AAW2HYJ4</accession>
<evidence type="ECO:0000256" key="1">
    <source>
        <dbReference type="SAM" id="MobiDB-lite"/>
    </source>
</evidence>
<dbReference type="EMBL" id="JARGDH010000002">
    <property type="protein sequence ID" value="KAL0274741.1"/>
    <property type="molecule type" value="Genomic_DNA"/>
</dbReference>
<organism evidence="2">
    <name type="scientific">Menopon gallinae</name>
    <name type="common">poultry shaft louse</name>
    <dbReference type="NCBI Taxonomy" id="328185"/>
    <lineage>
        <taxon>Eukaryota</taxon>
        <taxon>Metazoa</taxon>
        <taxon>Ecdysozoa</taxon>
        <taxon>Arthropoda</taxon>
        <taxon>Hexapoda</taxon>
        <taxon>Insecta</taxon>
        <taxon>Pterygota</taxon>
        <taxon>Neoptera</taxon>
        <taxon>Paraneoptera</taxon>
        <taxon>Psocodea</taxon>
        <taxon>Troctomorpha</taxon>
        <taxon>Phthiraptera</taxon>
        <taxon>Amblycera</taxon>
        <taxon>Menoponidae</taxon>
        <taxon>Menopon</taxon>
    </lineage>
</organism>
<feature type="compositionally biased region" description="Gly residues" evidence="1">
    <location>
        <begin position="70"/>
        <end position="79"/>
    </location>
</feature>
<feature type="region of interest" description="Disordered" evidence="1">
    <location>
        <begin position="10"/>
        <end position="79"/>
    </location>
</feature>
<sequence length="79" mass="8877">MDNLFHFRLANEINGDPEEGGECPEQRDGPRKHHNNPAKINHEETFKVITGGRNRSRISYGRTGPYLTGRGTGNGINWS</sequence>